<dbReference type="EMBL" id="HACG01031091">
    <property type="protein sequence ID" value="CEK77956.1"/>
    <property type="molecule type" value="Transcribed_RNA"/>
</dbReference>
<accession>A0A0B7AD73</accession>
<evidence type="ECO:0000256" key="1">
    <source>
        <dbReference type="SAM" id="MobiDB-lite"/>
    </source>
</evidence>
<gene>
    <name evidence="2" type="primary">ORF107555</name>
</gene>
<feature type="non-terminal residue" evidence="2">
    <location>
        <position position="51"/>
    </location>
</feature>
<evidence type="ECO:0000313" key="2">
    <source>
        <dbReference type="EMBL" id="CEK77956.1"/>
    </source>
</evidence>
<sequence>MVTTRKESNGRLPSKKCLDNPNSQQNRKIRILRACTFPVALFVCEAWAFNK</sequence>
<organism evidence="2">
    <name type="scientific">Arion vulgaris</name>
    <dbReference type="NCBI Taxonomy" id="1028688"/>
    <lineage>
        <taxon>Eukaryota</taxon>
        <taxon>Metazoa</taxon>
        <taxon>Spiralia</taxon>
        <taxon>Lophotrochozoa</taxon>
        <taxon>Mollusca</taxon>
        <taxon>Gastropoda</taxon>
        <taxon>Heterobranchia</taxon>
        <taxon>Euthyneura</taxon>
        <taxon>Panpulmonata</taxon>
        <taxon>Eupulmonata</taxon>
        <taxon>Stylommatophora</taxon>
        <taxon>Helicina</taxon>
        <taxon>Arionoidea</taxon>
        <taxon>Arionidae</taxon>
        <taxon>Arion</taxon>
    </lineage>
</organism>
<proteinExistence type="predicted"/>
<name>A0A0B7AD73_9EUPU</name>
<reference evidence="2" key="1">
    <citation type="submission" date="2014-12" db="EMBL/GenBank/DDBJ databases">
        <title>Insight into the proteome of Arion vulgaris.</title>
        <authorList>
            <person name="Aradska J."/>
            <person name="Bulat T."/>
            <person name="Smidak R."/>
            <person name="Sarate P."/>
            <person name="Gangsoo J."/>
            <person name="Sialana F."/>
            <person name="Bilban M."/>
            <person name="Lubec G."/>
        </authorList>
    </citation>
    <scope>NUCLEOTIDE SEQUENCE</scope>
    <source>
        <tissue evidence="2">Skin</tissue>
    </source>
</reference>
<feature type="region of interest" description="Disordered" evidence="1">
    <location>
        <begin position="1"/>
        <end position="24"/>
    </location>
</feature>
<dbReference type="AlphaFoldDB" id="A0A0B7AD73"/>
<protein>
    <submittedName>
        <fullName evidence="2">Uncharacterized protein</fullName>
    </submittedName>
</protein>